<feature type="domain" description="Thioredoxin" evidence="1">
    <location>
        <begin position="34"/>
        <end position="170"/>
    </location>
</feature>
<dbReference type="Pfam" id="PF13905">
    <property type="entry name" value="Thioredoxin_8"/>
    <property type="match status" value="1"/>
</dbReference>
<keyword evidence="3" id="KW-1185">Reference proteome</keyword>
<evidence type="ECO:0000313" key="3">
    <source>
        <dbReference type="Proteomes" id="UP000318478"/>
    </source>
</evidence>
<dbReference type="CDD" id="cd02966">
    <property type="entry name" value="TlpA_like_family"/>
    <property type="match status" value="1"/>
</dbReference>
<dbReference type="InterPro" id="IPR013766">
    <property type="entry name" value="Thioredoxin_domain"/>
</dbReference>
<evidence type="ECO:0000259" key="1">
    <source>
        <dbReference type="PROSITE" id="PS51352"/>
    </source>
</evidence>
<dbReference type="PROSITE" id="PS51352">
    <property type="entry name" value="THIOREDOXIN_2"/>
    <property type="match status" value="1"/>
</dbReference>
<dbReference type="Proteomes" id="UP000318478">
    <property type="component" value="Unassembled WGS sequence"/>
</dbReference>
<protein>
    <submittedName>
        <fullName evidence="2">Thiol-disulfide oxidoreductase</fullName>
    </submittedName>
</protein>
<dbReference type="PANTHER" id="PTHR42852">
    <property type="entry name" value="THIOL:DISULFIDE INTERCHANGE PROTEIN DSBE"/>
    <property type="match status" value="1"/>
</dbReference>
<name>A0A5C5YHW0_9BACT</name>
<dbReference type="PANTHER" id="PTHR42852:SF13">
    <property type="entry name" value="PROTEIN DIPZ"/>
    <property type="match status" value="1"/>
</dbReference>
<proteinExistence type="predicted"/>
<reference evidence="2 3" key="1">
    <citation type="submission" date="2019-02" db="EMBL/GenBank/DDBJ databases">
        <title>Deep-cultivation of Planctomycetes and their phenomic and genomic characterization uncovers novel biology.</title>
        <authorList>
            <person name="Wiegand S."/>
            <person name="Jogler M."/>
            <person name="Boedeker C."/>
            <person name="Pinto D."/>
            <person name="Vollmers J."/>
            <person name="Rivas-Marin E."/>
            <person name="Kohn T."/>
            <person name="Peeters S.H."/>
            <person name="Heuer A."/>
            <person name="Rast P."/>
            <person name="Oberbeckmann S."/>
            <person name="Bunk B."/>
            <person name="Jeske O."/>
            <person name="Meyerdierks A."/>
            <person name="Storesund J.E."/>
            <person name="Kallscheuer N."/>
            <person name="Luecker S."/>
            <person name="Lage O.M."/>
            <person name="Pohl T."/>
            <person name="Merkel B.J."/>
            <person name="Hornburger P."/>
            <person name="Mueller R.-W."/>
            <person name="Bruemmer F."/>
            <person name="Labrenz M."/>
            <person name="Spormann A.M."/>
            <person name="Op Den Camp H."/>
            <person name="Overmann J."/>
            <person name="Amann R."/>
            <person name="Jetten M.S.M."/>
            <person name="Mascher T."/>
            <person name="Medema M.H."/>
            <person name="Devos D.P."/>
            <person name="Kaster A.-K."/>
            <person name="Ovreas L."/>
            <person name="Rohde M."/>
            <person name="Galperin M.Y."/>
            <person name="Jogler C."/>
        </authorList>
    </citation>
    <scope>NUCLEOTIDE SEQUENCE [LARGE SCALE GENOMIC DNA]</scope>
    <source>
        <strain evidence="2 3">Pla123a</strain>
    </source>
</reference>
<dbReference type="Gene3D" id="3.40.30.10">
    <property type="entry name" value="Glutaredoxin"/>
    <property type="match status" value="1"/>
</dbReference>
<accession>A0A5C5YHW0</accession>
<gene>
    <name evidence="2" type="ORF">Pla123a_37770</name>
</gene>
<organism evidence="2 3">
    <name type="scientific">Posidoniimonas polymericola</name>
    <dbReference type="NCBI Taxonomy" id="2528002"/>
    <lineage>
        <taxon>Bacteria</taxon>
        <taxon>Pseudomonadati</taxon>
        <taxon>Planctomycetota</taxon>
        <taxon>Planctomycetia</taxon>
        <taxon>Pirellulales</taxon>
        <taxon>Lacipirellulaceae</taxon>
        <taxon>Posidoniimonas</taxon>
    </lineage>
</organism>
<dbReference type="EMBL" id="SJPO01000010">
    <property type="protein sequence ID" value="TWT73442.1"/>
    <property type="molecule type" value="Genomic_DNA"/>
</dbReference>
<comment type="caution">
    <text evidence="2">The sequence shown here is derived from an EMBL/GenBank/DDBJ whole genome shotgun (WGS) entry which is preliminary data.</text>
</comment>
<dbReference type="AlphaFoldDB" id="A0A5C5YHW0"/>
<evidence type="ECO:0000313" key="2">
    <source>
        <dbReference type="EMBL" id="TWT73442.1"/>
    </source>
</evidence>
<sequence length="170" mass="18623">MAKKSSDNLLPMILVGVLLTAAVLLRPRWGGAVDQTAQPLPPLATAAWLNSDGAPKLDGKIVVMDAWFTTCPPCLQSLPKLARLHEKYAGDSRVQFIGVTFEPEENLPQIQAVVDRIDGFTWPVAYAAQRQLDMLDIHMFPTLVVFDQSGTSVWRGHDLGGLEAQIDSML</sequence>
<dbReference type="InterPro" id="IPR012336">
    <property type="entry name" value="Thioredoxin-like_fold"/>
</dbReference>
<dbReference type="InterPro" id="IPR036249">
    <property type="entry name" value="Thioredoxin-like_sf"/>
</dbReference>
<dbReference type="SUPFAM" id="SSF52833">
    <property type="entry name" value="Thioredoxin-like"/>
    <property type="match status" value="1"/>
</dbReference>
<dbReference type="InterPro" id="IPR050553">
    <property type="entry name" value="Thioredoxin_ResA/DsbE_sf"/>
</dbReference>